<reference evidence="3 4" key="1">
    <citation type="submission" date="2017-02" db="EMBL/GenBank/DDBJ databases">
        <authorList>
            <person name="Peterson S.W."/>
        </authorList>
    </citation>
    <scope>NUCLEOTIDE SEQUENCE [LARGE SCALE GENOMIC DNA]</scope>
    <source>
        <strain evidence="3 4">LSP_Lj1</strain>
    </source>
</reference>
<dbReference type="PANTHER" id="PTHR23416">
    <property type="entry name" value="SIALIC ACID SYNTHASE-RELATED"/>
    <property type="match status" value="1"/>
</dbReference>
<dbReference type="PANTHER" id="PTHR23416:SF23">
    <property type="entry name" value="ACETYLTRANSFERASE C18B11.09C-RELATED"/>
    <property type="match status" value="1"/>
</dbReference>
<protein>
    <submittedName>
        <fullName evidence="3">Acetyltransferase</fullName>
    </submittedName>
</protein>
<dbReference type="EMBL" id="FUKQ01000058">
    <property type="protein sequence ID" value="SJN44210.1"/>
    <property type="molecule type" value="Genomic_DNA"/>
</dbReference>
<dbReference type="OrthoDB" id="2643438at2"/>
<dbReference type="Gene3D" id="2.160.10.10">
    <property type="entry name" value="Hexapeptide repeat proteins"/>
    <property type="match status" value="1"/>
</dbReference>
<evidence type="ECO:0000256" key="1">
    <source>
        <dbReference type="ARBA" id="ARBA00007274"/>
    </source>
</evidence>
<dbReference type="Proteomes" id="UP000188342">
    <property type="component" value="Unassembled WGS sequence"/>
</dbReference>
<dbReference type="AlphaFoldDB" id="A0A1R4KIQ2"/>
<accession>A0A1R4KIQ2</accession>
<proteinExistence type="inferred from homology"/>
<evidence type="ECO:0000256" key="2">
    <source>
        <dbReference type="ARBA" id="ARBA00022679"/>
    </source>
</evidence>
<dbReference type="GO" id="GO:0008374">
    <property type="term" value="F:O-acyltransferase activity"/>
    <property type="evidence" value="ECO:0007669"/>
    <property type="project" value="TreeGrafter"/>
</dbReference>
<name>A0A1R4KIQ2_9ACTN</name>
<dbReference type="InterPro" id="IPR011004">
    <property type="entry name" value="Trimer_LpxA-like_sf"/>
</dbReference>
<dbReference type="Pfam" id="PF14602">
    <property type="entry name" value="Hexapep_2"/>
    <property type="match status" value="1"/>
</dbReference>
<dbReference type="InterPro" id="IPR001451">
    <property type="entry name" value="Hexapep"/>
</dbReference>
<dbReference type="CDD" id="cd03357">
    <property type="entry name" value="LbH_MAT_GAT"/>
    <property type="match status" value="1"/>
</dbReference>
<keyword evidence="2 3" id="KW-0808">Transferase</keyword>
<dbReference type="InterPro" id="IPR051159">
    <property type="entry name" value="Hexapeptide_acetyltransf"/>
</dbReference>
<keyword evidence="4" id="KW-1185">Reference proteome</keyword>
<dbReference type="STRING" id="1255658.FM114_14860"/>
<comment type="similarity">
    <text evidence="1">Belongs to the transferase hexapeptide repeat family.</text>
</comment>
<dbReference type="RefSeq" id="WP_094765925.1">
    <property type="nucleotide sequence ID" value="NZ_FUKQ01000058.1"/>
</dbReference>
<evidence type="ECO:0000313" key="3">
    <source>
        <dbReference type="EMBL" id="SJN44210.1"/>
    </source>
</evidence>
<organism evidence="3 4">
    <name type="scientific">Luteococcus japonicus LSP_Lj1</name>
    <dbReference type="NCBI Taxonomy" id="1255658"/>
    <lineage>
        <taxon>Bacteria</taxon>
        <taxon>Bacillati</taxon>
        <taxon>Actinomycetota</taxon>
        <taxon>Actinomycetes</taxon>
        <taxon>Propionibacteriales</taxon>
        <taxon>Propionibacteriaceae</taxon>
        <taxon>Luteococcus</taxon>
    </lineage>
</organism>
<sequence>MERKEFLDLIDRRERLVAGSDAHQFMHAAASRALEITTRLNASGGDPDQTRALLGELIGQELPESVFLFPPFHSEFGQNIHLGEGVFINMGCVFQDTGGIWIGDRSLIGHNCILTTLNHGTDPEHRGDMLPAPIRIGSDVWLGARVTVVPGVTISDGAIVGAGAVVTKDVDARTAVAGVPARVIRTL</sequence>
<dbReference type="SUPFAM" id="SSF51161">
    <property type="entry name" value="Trimeric LpxA-like enzymes"/>
    <property type="match status" value="1"/>
</dbReference>
<evidence type="ECO:0000313" key="4">
    <source>
        <dbReference type="Proteomes" id="UP000188342"/>
    </source>
</evidence>
<gene>
    <name evidence="3" type="ORF">FM114_14860</name>
</gene>